<organism evidence="1 2">
    <name type="scientific">Streptomyces indiaensis</name>
    <dbReference type="NCBI Taxonomy" id="284033"/>
    <lineage>
        <taxon>Bacteria</taxon>
        <taxon>Bacillati</taxon>
        <taxon>Actinomycetota</taxon>
        <taxon>Actinomycetes</taxon>
        <taxon>Kitasatosporales</taxon>
        <taxon>Streptomycetaceae</taxon>
        <taxon>Streptomyces</taxon>
    </lineage>
</organism>
<gene>
    <name evidence="1" type="ORF">GCM10010104_58780</name>
</gene>
<dbReference type="Proteomes" id="UP001501474">
    <property type="component" value="Unassembled WGS sequence"/>
</dbReference>
<keyword evidence="2" id="KW-1185">Reference proteome</keyword>
<reference evidence="1 2" key="1">
    <citation type="journal article" date="2019" name="Int. J. Syst. Evol. Microbiol.">
        <title>The Global Catalogue of Microorganisms (GCM) 10K type strain sequencing project: providing services to taxonomists for standard genome sequencing and annotation.</title>
        <authorList>
            <consortium name="The Broad Institute Genomics Platform"/>
            <consortium name="The Broad Institute Genome Sequencing Center for Infectious Disease"/>
            <person name="Wu L."/>
            <person name="Ma J."/>
        </authorList>
    </citation>
    <scope>NUCLEOTIDE SEQUENCE [LARGE SCALE GENOMIC DNA]</scope>
    <source>
        <strain evidence="1 2">JCM 3053</strain>
    </source>
</reference>
<comment type="caution">
    <text evidence="1">The sequence shown here is derived from an EMBL/GenBank/DDBJ whole genome shotgun (WGS) entry which is preliminary data.</text>
</comment>
<evidence type="ECO:0000313" key="2">
    <source>
        <dbReference type="Proteomes" id="UP001501474"/>
    </source>
</evidence>
<proteinExistence type="predicted"/>
<dbReference type="EMBL" id="BAAART010000157">
    <property type="protein sequence ID" value="GAA2254014.1"/>
    <property type="molecule type" value="Genomic_DNA"/>
</dbReference>
<name>A0ABN3ECL5_9ACTN</name>
<protein>
    <submittedName>
        <fullName evidence="1">Uncharacterized protein</fullName>
    </submittedName>
</protein>
<accession>A0ABN3ECL5</accession>
<evidence type="ECO:0000313" key="1">
    <source>
        <dbReference type="EMBL" id="GAA2254014.1"/>
    </source>
</evidence>
<sequence>MVGGAGHRTPFAASARYLLADYLKPAGPVERSFAMDVTLARRFGGPLAFDAPSPPPLGQVGIHKWGFAHGAWR</sequence>